<dbReference type="SUPFAM" id="SSF56112">
    <property type="entry name" value="Protein kinase-like (PK-like)"/>
    <property type="match status" value="1"/>
</dbReference>
<dbReference type="PANTHER" id="PTHR37542:SF2">
    <property type="entry name" value="PROTEIN KINASE DOMAIN-CONTAINING PROTEIN"/>
    <property type="match status" value="1"/>
</dbReference>
<accession>A0A9P4S3T3</accession>
<dbReference type="GO" id="GO:0004672">
    <property type="term" value="F:protein kinase activity"/>
    <property type="evidence" value="ECO:0007669"/>
    <property type="project" value="InterPro"/>
</dbReference>
<feature type="compositionally biased region" description="Acidic residues" evidence="1">
    <location>
        <begin position="937"/>
        <end position="946"/>
    </location>
</feature>
<evidence type="ECO:0000259" key="2">
    <source>
        <dbReference type="PROSITE" id="PS50011"/>
    </source>
</evidence>
<keyword evidence="4" id="KW-1185">Reference proteome</keyword>
<feature type="region of interest" description="Disordered" evidence="1">
    <location>
        <begin position="148"/>
        <end position="175"/>
    </location>
</feature>
<protein>
    <recommendedName>
        <fullName evidence="2">Protein kinase domain-containing protein</fullName>
    </recommendedName>
</protein>
<feature type="compositionally biased region" description="Basic and acidic residues" evidence="1">
    <location>
        <begin position="1262"/>
        <end position="1289"/>
    </location>
</feature>
<dbReference type="PROSITE" id="PS50011">
    <property type="entry name" value="PROTEIN_KINASE_DOM"/>
    <property type="match status" value="1"/>
</dbReference>
<gene>
    <name evidence="3" type="ORF">M501DRAFT_1000178</name>
</gene>
<dbReference type="EMBL" id="MU006117">
    <property type="protein sequence ID" value="KAF2834543.1"/>
    <property type="molecule type" value="Genomic_DNA"/>
</dbReference>
<evidence type="ECO:0000313" key="4">
    <source>
        <dbReference type="Proteomes" id="UP000799429"/>
    </source>
</evidence>
<dbReference type="InterPro" id="IPR000719">
    <property type="entry name" value="Prot_kinase_dom"/>
</dbReference>
<feature type="domain" description="Protein kinase" evidence="2">
    <location>
        <begin position="227"/>
        <end position="561"/>
    </location>
</feature>
<feature type="region of interest" description="Disordered" evidence="1">
    <location>
        <begin position="596"/>
        <end position="666"/>
    </location>
</feature>
<sequence>MESYSVRPGGLTNLYTDAKQSCDIIAKESKVQDVPELSALHRKYRIEKDRLVAWGLAWTDSSNHIDESVERAHLTKTVTSVLQTIKEVVEEAERIQSADDPSISRKAASEKAASFSDNDRPWSAADRSRYEDLLKQLITSNDTLYSLSKERGGFNQNPYSPKSEPAPGRKPSLTVNPTKPIFFHREYSESDITLVNPSTSSTGHSTLDIQPIPKIDLFSLDLPEEEPPPYETVGAPSSARVLGRLRQSHTSTNPWKSDGSKQITTPVLVEYADFDPVYRETLIQPDQKRLNALLIYLSRAKVGAENNTYGTLNCAGYFEDPKQPRYGLVYELPKFVYNGPADASKRSDELRPVTLLSVLQASSKSFNATNSTIAPPIPALEEKFRLALNLTVSFSKLHSQEFSHQDVNSSNIILFKKKRSTPRSPGAPRDPDFEVRSPFISSPDLFSEFNTASAAPETQNIYRHPEDPRAKGTRSGSYNSRFDMYSLGLILLEIGLWVPLIEIFKPKYTLANFRARVENTWVKKLASKCGTVYMKVVQDCLAAADRKADHPSNQLYNQAILRLQKCCMLDESTESVGVIPFTDPWATTPLSARKIESTASWKASPVRRSGQQPGPSPLQSSKPQSEPKIKRDGSGDPSHEQSRHHRFPSLRHHSGHESPSVKTIEEEVDLSSLYKEKVADAAERIQKAWRSRSSRVSFTEYKRKIVLIQRHYRARLLRRSSEAQTPELTSQQNFMDEPLQIESRIVSEVSHIEIKSETIRPRSKLRIQPVKLSRTILDVWHQTLLPNIERILERTLKTSPETVSIDLLSVGETPAIARPTIFVTCTSTQKVRAALNKKLNYDTKTFDLKVRKGKVCRSKLPQRRRRVPPPHRSMENFNTQGGDLRPLNPYYQERPLCGASIGAYIDEKHLPPVSYGGVILVDGEPYGMTVHHLLDPPSEDEEEYDEEITRSSARQHADPYFAAMGSRSSLQLEDEAYFISDEEDEWDGEEHVFDDDDQSSLVDLSDDYDSDSDDPSEAPTEGDIPGYTPGECDHIIVTQPALDDVEDDFFPDQDDRDEDHLTSNTLGHLHASSGIRRWTRDGVKHEIDWALLKLDPKRLQPYNLIAGGRLLRRSHRPRVTPELQSPVCRHHYPADQDEYPVQFAPQKDLANLDVHCFGRTSGLKAGVVGPAMSAVRIYRRRTFARSFVVTGGLGVPGDSGAWVVDNERGRVCGHVLAWCDKTCFAYICPMEVLLDDIKRTLGVTNIELPGADLVQEDDEQEEKGKAKKEEDKGKRDDDDDDDHGRRRAIEVPSLPTGIPNLAALNITGRTSRSKAPVVEESPSRLRMMEVTSPDGQVVQ</sequence>
<proteinExistence type="predicted"/>
<feature type="compositionally biased region" description="Acidic residues" evidence="1">
    <location>
        <begin position="985"/>
        <end position="1016"/>
    </location>
</feature>
<feature type="compositionally biased region" description="Basic and acidic residues" evidence="1">
    <location>
        <begin position="625"/>
        <end position="641"/>
    </location>
</feature>
<dbReference type="GO" id="GO:0005524">
    <property type="term" value="F:ATP binding"/>
    <property type="evidence" value="ECO:0007669"/>
    <property type="project" value="InterPro"/>
</dbReference>
<dbReference type="Proteomes" id="UP000799429">
    <property type="component" value="Unassembled WGS sequence"/>
</dbReference>
<feature type="compositionally biased region" description="Basic residues" evidence="1">
    <location>
        <begin position="642"/>
        <end position="654"/>
    </location>
</feature>
<feature type="region of interest" description="Disordered" evidence="1">
    <location>
        <begin position="985"/>
        <end position="1032"/>
    </location>
</feature>
<dbReference type="InterPro" id="IPR056002">
    <property type="entry name" value="DUF7580"/>
</dbReference>
<feature type="region of interest" description="Disordered" evidence="1">
    <location>
        <begin position="93"/>
        <end position="122"/>
    </location>
</feature>
<evidence type="ECO:0000313" key="3">
    <source>
        <dbReference type="EMBL" id="KAF2834543.1"/>
    </source>
</evidence>
<comment type="caution">
    <text evidence="3">The sequence shown here is derived from an EMBL/GenBank/DDBJ whole genome shotgun (WGS) entry which is preliminary data.</text>
</comment>
<dbReference type="Pfam" id="PF24476">
    <property type="entry name" value="DUF7580"/>
    <property type="match status" value="1"/>
</dbReference>
<name>A0A9P4S3T3_9PEZI</name>
<feature type="compositionally biased region" description="Polar residues" evidence="1">
    <location>
        <begin position="609"/>
        <end position="624"/>
    </location>
</feature>
<organism evidence="3 4">
    <name type="scientific">Patellaria atrata CBS 101060</name>
    <dbReference type="NCBI Taxonomy" id="1346257"/>
    <lineage>
        <taxon>Eukaryota</taxon>
        <taxon>Fungi</taxon>
        <taxon>Dikarya</taxon>
        <taxon>Ascomycota</taxon>
        <taxon>Pezizomycotina</taxon>
        <taxon>Dothideomycetes</taxon>
        <taxon>Dothideomycetes incertae sedis</taxon>
        <taxon>Patellariales</taxon>
        <taxon>Patellariaceae</taxon>
        <taxon>Patellaria</taxon>
    </lineage>
</organism>
<feature type="region of interest" description="Disordered" evidence="1">
    <location>
        <begin position="937"/>
        <end position="957"/>
    </location>
</feature>
<feature type="region of interest" description="Disordered" evidence="1">
    <location>
        <begin position="861"/>
        <end position="885"/>
    </location>
</feature>
<dbReference type="Gene3D" id="1.10.510.10">
    <property type="entry name" value="Transferase(Phosphotransferase) domain 1"/>
    <property type="match status" value="1"/>
</dbReference>
<feature type="region of interest" description="Disordered" evidence="1">
    <location>
        <begin position="1252"/>
        <end position="1339"/>
    </location>
</feature>
<dbReference type="InterPro" id="IPR011009">
    <property type="entry name" value="Kinase-like_dom_sf"/>
</dbReference>
<dbReference type="PANTHER" id="PTHR37542">
    <property type="entry name" value="HELO DOMAIN-CONTAINING PROTEIN-RELATED"/>
    <property type="match status" value="1"/>
</dbReference>
<evidence type="ECO:0000256" key="1">
    <source>
        <dbReference type="SAM" id="MobiDB-lite"/>
    </source>
</evidence>
<reference evidence="3" key="1">
    <citation type="journal article" date="2020" name="Stud. Mycol.">
        <title>101 Dothideomycetes genomes: a test case for predicting lifestyles and emergence of pathogens.</title>
        <authorList>
            <person name="Haridas S."/>
            <person name="Albert R."/>
            <person name="Binder M."/>
            <person name="Bloem J."/>
            <person name="Labutti K."/>
            <person name="Salamov A."/>
            <person name="Andreopoulos B."/>
            <person name="Baker S."/>
            <person name="Barry K."/>
            <person name="Bills G."/>
            <person name="Bluhm B."/>
            <person name="Cannon C."/>
            <person name="Castanera R."/>
            <person name="Culley D."/>
            <person name="Daum C."/>
            <person name="Ezra D."/>
            <person name="Gonzalez J."/>
            <person name="Henrissat B."/>
            <person name="Kuo A."/>
            <person name="Liang C."/>
            <person name="Lipzen A."/>
            <person name="Lutzoni F."/>
            <person name="Magnuson J."/>
            <person name="Mondo S."/>
            <person name="Nolan M."/>
            <person name="Ohm R."/>
            <person name="Pangilinan J."/>
            <person name="Park H.-J."/>
            <person name="Ramirez L."/>
            <person name="Alfaro M."/>
            <person name="Sun H."/>
            <person name="Tritt A."/>
            <person name="Yoshinaga Y."/>
            <person name="Zwiers L.-H."/>
            <person name="Turgeon B."/>
            <person name="Goodwin S."/>
            <person name="Spatafora J."/>
            <person name="Crous P."/>
            <person name="Grigoriev I."/>
        </authorList>
    </citation>
    <scope>NUCLEOTIDE SEQUENCE</scope>
    <source>
        <strain evidence="3">CBS 101060</strain>
    </source>
</reference>
<dbReference type="OrthoDB" id="5418235at2759"/>